<dbReference type="AlphaFoldDB" id="A0A2P1QNV4"/>
<name>A0A2P1QNV4_9LEPT</name>
<evidence type="ECO:0000313" key="2">
    <source>
        <dbReference type="Proteomes" id="UP000033961"/>
    </source>
</evidence>
<evidence type="ECO:0000313" key="1">
    <source>
        <dbReference type="EMBL" id="AVQ10583.1"/>
    </source>
</evidence>
<dbReference type="Proteomes" id="UP000033961">
    <property type="component" value="Chromosome I"/>
</dbReference>
<proteinExistence type="predicted"/>
<organism evidence="1 2">
    <name type="scientific">Leptospira santarosai</name>
    <dbReference type="NCBI Taxonomy" id="28183"/>
    <lineage>
        <taxon>Bacteria</taxon>
        <taxon>Pseudomonadati</taxon>
        <taxon>Spirochaetota</taxon>
        <taxon>Spirochaetia</taxon>
        <taxon>Leptospirales</taxon>
        <taxon>Leptospiraceae</taxon>
        <taxon>Leptospira</taxon>
    </lineage>
</organism>
<reference evidence="1 2" key="1">
    <citation type="journal article" date="2015" name="Genome Announc.">
        <title>Draft Genome Sequences of Leptospira santarosai Strains U160, U164, and U233, Isolated from Asymptomatic Cattle.</title>
        <authorList>
            <person name="Kremer F.S."/>
            <person name="Eslabao M.R."/>
            <person name="Provisor M."/>
            <person name="Woloski R.D."/>
            <person name="Ramires O.V."/>
            <person name="Moreno L.Z."/>
            <person name="Moreno A.M."/>
            <person name="Hamond C."/>
            <person name="Lilenbaum W."/>
            <person name="Dellagostin O.A."/>
        </authorList>
    </citation>
    <scope>NUCLEOTIDE SEQUENCE [LARGE SCALE GENOMIC DNA]</scope>
    <source>
        <strain evidence="1 2">U160</strain>
    </source>
</reference>
<accession>A0A2P1QNV4</accession>
<sequence>MRIKKKELEITIENHQAFSMDRTLNPPSYHCTYFKQKIPAHVFFVKITNQTRFKTWTNDYNLERLEKARTVFVGTPTSYGKTQKAIFRRNMWELPRIVINLTTDSFSGFEAGFSNYFIFRSLKTF</sequence>
<gene>
    <name evidence="1" type="ORF">XB16_0236</name>
</gene>
<dbReference type="EMBL" id="CP027843">
    <property type="protein sequence ID" value="AVQ10583.1"/>
    <property type="molecule type" value="Genomic_DNA"/>
</dbReference>
<protein>
    <submittedName>
        <fullName evidence="1">Uncharacterized protein</fullName>
    </submittedName>
</protein>